<proteinExistence type="predicted"/>
<accession>A0A9X0WJ01</accession>
<sequence>MSLSPWRPIAAFLLASLVLGACTTLVRETMESPWVEVQPGSTLTLHQPVRIAPGRARAPMVSASPRSRATASSCLLEVRRIDPEQEQVVPAGTLRIRQVQNVVSLVSTDPWQPGPDHAIRFQLASHSDGGGTPMIRQGYHFWFDTDRHENPMRLTCLGWVAIMPDARAPTLDEIAAVLGDRATLELALAPGEWMP</sequence>
<dbReference type="EMBL" id="NRSD01000012">
    <property type="protein sequence ID" value="MBK1645385.1"/>
    <property type="molecule type" value="Genomic_DNA"/>
</dbReference>
<gene>
    <name evidence="1" type="ORF">CKO25_12170</name>
</gene>
<evidence type="ECO:0008006" key="3">
    <source>
        <dbReference type="Google" id="ProtNLM"/>
    </source>
</evidence>
<organism evidence="1 2">
    <name type="scientific">Thiocapsa imhoffii</name>
    <dbReference type="NCBI Taxonomy" id="382777"/>
    <lineage>
        <taxon>Bacteria</taxon>
        <taxon>Pseudomonadati</taxon>
        <taxon>Pseudomonadota</taxon>
        <taxon>Gammaproteobacteria</taxon>
        <taxon>Chromatiales</taxon>
        <taxon>Chromatiaceae</taxon>
        <taxon>Thiocapsa</taxon>
    </lineage>
</organism>
<dbReference type="AlphaFoldDB" id="A0A9X0WJ01"/>
<comment type="caution">
    <text evidence="1">The sequence shown here is derived from an EMBL/GenBank/DDBJ whole genome shotgun (WGS) entry which is preliminary data.</text>
</comment>
<reference evidence="1 2" key="1">
    <citation type="journal article" date="2020" name="Microorganisms">
        <title>Osmotic Adaptation and Compatible Solute Biosynthesis of Phototrophic Bacteria as Revealed from Genome Analyses.</title>
        <authorList>
            <person name="Imhoff J.F."/>
            <person name="Rahn T."/>
            <person name="Kunzel S."/>
            <person name="Keller A."/>
            <person name="Neulinger S.C."/>
        </authorList>
    </citation>
    <scope>NUCLEOTIDE SEQUENCE [LARGE SCALE GENOMIC DNA]</scope>
    <source>
        <strain evidence="1 2">DSM 21303</strain>
    </source>
</reference>
<dbReference type="Proteomes" id="UP001138802">
    <property type="component" value="Unassembled WGS sequence"/>
</dbReference>
<dbReference type="PROSITE" id="PS51257">
    <property type="entry name" value="PROKAR_LIPOPROTEIN"/>
    <property type="match status" value="1"/>
</dbReference>
<keyword evidence="2" id="KW-1185">Reference proteome</keyword>
<protein>
    <recommendedName>
        <fullName evidence="3">Lipoprotein</fullName>
    </recommendedName>
</protein>
<dbReference type="RefSeq" id="WP_200388193.1">
    <property type="nucleotide sequence ID" value="NZ_NRSD01000012.1"/>
</dbReference>
<evidence type="ECO:0000313" key="1">
    <source>
        <dbReference type="EMBL" id="MBK1645385.1"/>
    </source>
</evidence>
<name>A0A9X0WJ01_9GAMM</name>
<evidence type="ECO:0000313" key="2">
    <source>
        <dbReference type="Proteomes" id="UP001138802"/>
    </source>
</evidence>